<accession>A0A1L3SSF6</accession>
<evidence type="ECO:0000259" key="2">
    <source>
        <dbReference type="Pfam" id="PF00582"/>
    </source>
</evidence>
<dbReference type="SUPFAM" id="SSF52402">
    <property type="entry name" value="Adenine nucleotide alpha hydrolases-like"/>
    <property type="match status" value="1"/>
</dbReference>
<dbReference type="InterPro" id="IPR014729">
    <property type="entry name" value="Rossmann-like_a/b/a_fold"/>
</dbReference>
<dbReference type="RefSeq" id="WP_072605240.1">
    <property type="nucleotide sequence ID" value="NZ_CP018171.1"/>
</dbReference>
<protein>
    <submittedName>
        <fullName evidence="3">Universal stress protein</fullName>
    </submittedName>
</protein>
<feature type="domain" description="UspA" evidence="2">
    <location>
        <begin position="1"/>
        <end position="136"/>
    </location>
</feature>
<dbReference type="CDD" id="cd00293">
    <property type="entry name" value="USP-like"/>
    <property type="match status" value="1"/>
</dbReference>
<evidence type="ECO:0000313" key="3">
    <source>
        <dbReference type="EMBL" id="APH72363.1"/>
    </source>
</evidence>
<dbReference type="Pfam" id="PF00582">
    <property type="entry name" value="Usp"/>
    <property type="match status" value="1"/>
</dbReference>
<evidence type="ECO:0000313" key="4">
    <source>
        <dbReference type="Proteomes" id="UP000182840"/>
    </source>
</evidence>
<dbReference type="Gene3D" id="3.40.50.620">
    <property type="entry name" value="HUPs"/>
    <property type="match status" value="1"/>
</dbReference>
<reference evidence="4" key="1">
    <citation type="submission" date="2016-11" db="EMBL/GenBank/DDBJ databases">
        <title>Mesorhizobium oceanicum sp. nov., isolated from deep seawater in South China Sea.</title>
        <authorList>
            <person name="Fu G.-Y."/>
        </authorList>
    </citation>
    <scope>NUCLEOTIDE SEQUENCE [LARGE SCALE GENOMIC DNA]</scope>
    <source>
        <strain evidence="4">B7</strain>
    </source>
</reference>
<dbReference type="PANTHER" id="PTHR46268:SF6">
    <property type="entry name" value="UNIVERSAL STRESS PROTEIN UP12"/>
    <property type="match status" value="1"/>
</dbReference>
<dbReference type="InterPro" id="IPR006016">
    <property type="entry name" value="UspA"/>
</dbReference>
<dbReference type="KEGG" id="meso:BSQ44_14090"/>
<gene>
    <name evidence="3" type="ORF">BSQ44_14090</name>
</gene>
<dbReference type="OrthoDB" id="9792500at2"/>
<dbReference type="PRINTS" id="PR01438">
    <property type="entry name" value="UNVRSLSTRESS"/>
</dbReference>
<dbReference type="STRING" id="1670800.BSQ44_14090"/>
<proteinExistence type="inferred from homology"/>
<dbReference type="PANTHER" id="PTHR46268">
    <property type="entry name" value="STRESS RESPONSE PROTEIN NHAX"/>
    <property type="match status" value="1"/>
</dbReference>
<organism evidence="3 4">
    <name type="scientific">Aquibium oceanicum</name>
    <dbReference type="NCBI Taxonomy" id="1670800"/>
    <lineage>
        <taxon>Bacteria</taxon>
        <taxon>Pseudomonadati</taxon>
        <taxon>Pseudomonadota</taxon>
        <taxon>Alphaproteobacteria</taxon>
        <taxon>Hyphomicrobiales</taxon>
        <taxon>Phyllobacteriaceae</taxon>
        <taxon>Aquibium</taxon>
    </lineage>
</organism>
<dbReference type="Proteomes" id="UP000182840">
    <property type="component" value="Chromosome"/>
</dbReference>
<dbReference type="AlphaFoldDB" id="A0A1L3SSF6"/>
<name>A0A1L3SSF6_9HYPH</name>
<keyword evidence="4" id="KW-1185">Reference proteome</keyword>
<evidence type="ECO:0000256" key="1">
    <source>
        <dbReference type="ARBA" id="ARBA00008791"/>
    </source>
</evidence>
<comment type="similarity">
    <text evidence="1">Belongs to the universal stress protein A family.</text>
</comment>
<dbReference type="EMBL" id="CP018171">
    <property type="protein sequence ID" value="APH72363.1"/>
    <property type="molecule type" value="Genomic_DNA"/>
</dbReference>
<sequence>MYSKILVPIDLHESGKAKLMLDAARQLADDGASIVLVHIVEDVPTYVAAELPRGIMESSRDEAIARLEQLARDEGVTAEIDVRIGQPASAILAAAGEHGSEVIVIASHRPGFQDYLIGSTAARVVRHARCSVLVIR</sequence>
<dbReference type="InterPro" id="IPR006015">
    <property type="entry name" value="Universal_stress_UspA"/>
</dbReference>